<comment type="caution">
    <text evidence="2">The sequence shown here is derived from an EMBL/GenBank/DDBJ whole genome shotgun (WGS) entry which is preliminary data.</text>
</comment>
<sequence length="243" mass="27026">MVNIRRLASPIDLPFRGQRSLSTPTKVKKTSEFIKHGSPYEQLHRFFIGLIPAQSAINAIEFTEGAHIAYVQQLQLGEDKPEILNLVETSHQNIINLNEVFVSKKHIYFLYDSWGISLNDIQELSPRLQLGEVEIATICKSILHGLDYMHNVLGVCHGNLSPSTVRITPDGVVKLADVGRSMIQGSGRLIKDKDIKALCRIVRDLLDLDNARGIRGTMGFLAEDFTGVSSHVTVKDLLQVCPS</sequence>
<dbReference type="STRING" id="1450535.A0A317XGJ2"/>
<evidence type="ECO:0000313" key="2">
    <source>
        <dbReference type="EMBL" id="PWY96040.1"/>
    </source>
</evidence>
<keyword evidence="2" id="KW-0808">Transferase</keyword>
<protein>
    <submittedName>
        <fullName evidence="2">Kinase-like protein</fullName>
    </submittedName>
</protein>
<dbReference type="RefSeq" id="XP_025472801.1">
    <property type="nucleotide sequence ID" value="XM_025616375.1"/>
</dbReference>
<dbReference type="PROSITE" id="PS50011">
    <property type="entry name" value="PROTEIN_KINASE_DOM"/>
    <property type="match status" value="1"/>
</dbReference>
<dbReference type="GeneID" id="37118518"/>
<dbReference type="SUPFAM" id="SSF56112">
    <property type="entry name" value="Protein kinase-like (PK-like)"/>
    <property type="match status" value="1"/>
</dbReference>
<reference evidence="2 3" key="1">
    <citation type="submission" date="2016-12" db="EMBL/GenBank/DDBJ databases">
        <title>The genomes of Aspergillus section Nigri reveals drivers in fungal speciation.</title>
        <authorList>
            <consortium name="DOE Joint Genome Institute"/>
            <person name="Vesth T.C."/>
            <person name="Nybo J."/>
            <person name="Theobald S."/>
            <person name="Brandl J."/>
            <person name="Frisvad J.C."/>
            <person name="Nielsen K.F."/>
            <person name="Lyhne E.K."/>
            <person name="Kogle M.E."/>
            <person name="Kuo A."/>
            <person name="Riley R."/>
            <person name="Clum A."/>
            <person name="Nolan M."/>
            <person name="Lipzen A."/>
            <person name="Salamov A."/>
            <person name="Henrissat B."/>
            <person name="Wiebenga A."/>
            <person name="De Vries R.P."/>
            <person name="Grigoriev I.V."/>
            <person name="Mortensen U.H."/>
            <person name="Andersen M.R."/>
            <person name="Baker S.E."/>
        </authorList>
    </citation>
    <scope>NUCLEOTIDE SEQUENCE [LARGE SCALE GENOMIC DNA]</scope>
    <source>
        <strain evidence="2 3">CBS 115572</strain>
    </source>
</reference>
<organism evidence="2 3">
    <name type="scientific">Aspergillus sclerotioniger CBS 115572</name>
    <dbReference type="NCBI Taxonomy" id="1450535"/>
    <lineage>
        <taxon>Eukaryota</taxon>
        <taxon>Fungi</taxon>
        <taxon>Dikarya</taxon>
        <taxon>Ascomycota</taxon>
        <taxon>Pezizomycotina</taxon>
        <taxon>Eurotiomycetes</taxon>
        <taxon>Eurotiomycetidae</taxon>
        <taxon>Eurotiales</taxon>
        <taxon>Aspergillaceae</taxon>
        <taxon>Aspergillus</taxon>
        <taxon>Aspergillus subgen. Circumdati</taxon>
    </lineage>
</organism>
<evidence type="ECO:0000313" key="3">
    <source>
        <dbReference type="Proteomes" id="UP000246702"/>
    </source>
</evidence>
<dbReference type="Gene3D" id="1.10.510.10">
    <property type="entry name" value="Transferase(Phosphotransferase) domain 1"/>
    <property type="match status" value="1"/>
</dbReference>
<dbReference type="AlphaFoldDB" id="A0A317XGJ2"/>
<dbReference type="Pfam" id="PF00069">
    <property type="entry name" value="Pkinase"/>
    <property type="match status" value="1"/>
</dbReference>
<name>A0A317XGJ2_9EURO</name>
<proteinExistence type="predicted"/>
<dbReference type="GO" id="GO:0005524">
    <property type="term" value="F:ATP binding"/>
    <property type="evidence" value="ECO:0007669"/>
    <property type="project" value="InterPro"/>
</dbReference>
<dbReference type="GO" id="GO:0004674">
    <property type="term" value="F:protein serine/threonine kinase activity"/>
    <property type="evidence" value="ECO:0007669"/>
    <property type="project" value="TreeGrafter"/>
</dbReference>
<dbReference type="Proteomes" id="UP000246702">
    <property type="component" value="Unassembled WGS sequence"/>
</dbReference>
<keyword evidence="2" id="KW-0418">Kinase</keyword>
<dbReference type="GO" id="GO:0043408">
    <property type="term" value="P:regulation of MAPK cascade"/>
    <property type="evidence" value="ECO:0007669"/>
    <property type="project" value="TreeGrafter"/>
</dbReference>
<gene>
    <name evidence="2" type="ORF">BO94DRAFT_601217</name>
</gene>
<dbReference type="GO" id="GO:0000165">
    <property type="term" value="P:MAPK cascade"/>
    <property type="evidence" value="ECO:0007669"/>
    <property type="project" value="TreeGrafter"/>
</dbReference>
<dbReference type="PANTHER" id="PTHR48015:SF16">
    <property type="entry name" value="SERINE_THREONINE-PROTEIN KINASE SULU"/>
    <property type="match status" value="1"/>
</dbReference>
<dbReference type="OrthoDB" id="3254104at2759"/>
<accession>A0A317XGJ2</accession>
<dbReference type="GO" id="GO:0005737">
    <property type="term" value="C:cytoplasm"/>
    <property type="evidence" value="ECO:0007669"/>
    <property type="project" value="TreeGrafter"/>
</dbReference>
<dbReference type="InterPro" id="IPR011009">
    <property type="entry name" value="Kinase-like_dom_sf"/>
</dbReference>
<dbReference type="PANTHER" id="PTHR48015">
    <property type="entry name" value="SERINE/THREONINE-PROTEIN KINASE TAO"/>
    <property type="match status" value="1"/>
</dbReference>
<dbReference type="InterPro" id="IPR000719">
    <property type="entry name" value="Prot_kinase_dom"/>
</dbReference>
<dbReference type="InterPro" id="IPR050285">
    <property type="entry name" value="STE20_Ser/Thr_kinase"/>
</dbReference>
<dbReference type="EMBL" id="MSFK01000002">
    <property type="protein sequence ID" value="PWY96040.1"/>
    <property type="molecule type" value="Genomic_DNA"/>
</dbReference>
<evidence type="ECO:0000259" key="1">
    <source>
        <dbReference type="PROSITE" id="PS50011"/>
    </source>
</evidence>
<feature type="domain" description="Protein kinase" evidence="1">
    <location>
        <begin position="1"/>
        <end position="243"/>
    </location>
</feature>
<keyword evidence="3" id="KW-1185">Reference proteome</keyword>